<evidence type="ECO:0000313" key="8">
    <source>
        <dbReference type="EMBL" id="CAC5414674.1"/>
    </source>
</evidence>
<reference evidence="8 9" key="1">
    <citation type="submission" date="2020-06" db="EMBL/GenBank/DDBJ databases">
        <authorList>
            <person name="Li R."/>
            <person name="Bekaert M."/>
        </authorList>
    </citation>
    <scope>NUCLEOTIDE SEQUENCE [LARGE SCALE GENOMIC DNA]</scope>
    <source>
        <strain evidence="9">wild</strain>
    </source>
</reference>
<evidence type="ECO:0000313" key="9">
    <source>
        <dbReference type="Proteomes" id="UP000507470"/>
    </source>
</evidence>
<dbReference type="Pfam" id="PF00271">
    <property type="entry name" value="Helicase_C"/>
    <property type="match status" value="1"/>
</dbReference>
<dbReference type="InterPro" id="IPR027417">
    <property type="entry name" value="P-loop_NTPase"/>
</dbReference>
<feature type="domain" description="Helicase C-terminal" evidence="7">
    <location>
        <begin position="126"/>
        <end position="273"/>
    </location>
</feature>
<gene>
    <name evidence="8" type="ORF">MCOR_47431</name>
</gene>
<dbReference type="Gene3D" id="3.40.50.300">
    <property type="entry name" value="P-loop containing nucleotide triphosphate hydrolases"/>
    <property type="match status" value="2"/>
</dbReference>
<dbReference type="GO" id="GO:0005694">
    <property type="term" value="C:chromosome"/>
    <property type="evidence" value="ECO:0007669"/>
    <property type="project" value="TreeGrafter"/>
</dbReference>
<dbReference type="SUPFAM" id="SSF52540">
    <property type="entry name" value="P-loop containing nucleoside triphosphate hydrolases"/>
    <property type="match status" value="1"/>
</dbReference>
<dbReference type="InterPro" id="IPR001650">
    <property type="entry name" value="Helicase_C-like"/>
</dbReference>
<dbReference type="GO" id="GO:0043138">
    <property type="term" value="F:3'-5' DNA helicase activity"/>
    <property type="evidence" value="ECO:0007669"/>
    <property type="project" value="UniProtKB-EC"/>
</dbReference>
<organism evidence="8 9">
    <name type="scientific">Mytilus coruscus</name>
    <name type="common">Sea mussel</name>
    <dbReference type="NCBI Taxonomy" id="42192"/>
    <lineage>
        <taxon>Eukaryota</taxon>
        <taxon>Metazoa</taxon>
        <taxon>Spiralia</taxon>
        <taxon>Lophotrochozoa</taxon>
        <taxon>Mollusca</taxon>
        <taxon>Bivalvia</taxon>
        <taxon>Autobranchia</taxon>
        <taxon>Pteriomorphia</taxon>
        <taxon>Mytilida</taxon>
        <taxon>Mytiloidea</taxon>
        <taxon>Mytilidae</taxon>
        <taxon>Mytilinae</taxon>
        <taxon>Mytilus</taxon>
    </lineage>
</organism>
<keyword evidence="9" id="KW-1185">Reference proteome</keyword>
<dbReference type="PANTHER" id="PTHR13710">
    <property type="entry name" value="DNA HELICASE RECQ FAMILY MEMBER"/>
    <property type="match status" value="1"/>
</dbReference>
<comment type="catalytic activity">
    <reaction evidence="4">
        <text>Couples ATP hydrolysis with the unwinding of duplex DNA by translocating in the 3'-5' direction.</text>
        <dbReference type="EC" id="5.6.2.4"/>
    </reaction>
</comment>
<name>A0A6J8E1G8_MYTCO</name>
<dbReference type="GO" id="GO:0005737">
    <property type="term" value="C:cytoplasm"/>
    <property type="evidence" value="ECO:0007669"/>
    <property type="project" value="TreeGrafter"/>
</dbReference>
<keyword evidence="3" id="KW-0413">Isomerase</keyword>
<evidence type="ECO:0000256" key="4">
    <source>
        <dbReference type="ARBA" id="ARBA00034617"/>
    </source>
</evidence>
<comment type="similarity">
    <text evidence="1">Belongs to the helicase family. RecQ subfamily.</text>
</comment>
<evidence type="ECO:0000256" key="1">
    <source>
        <dbReference type="ARBA" id="ARBA00005446"/>
    </source>
</evidence>
<dbReference type="OrthoDB" id="6144333at2759"/>
<dbReference type="AlphaFoldDB" id="A0A6J8E1G8"/>
<dbReference type="Proteomes" id="UP000507470">
    <property type="component" value="Unassembled WGS sequence"/>
</dbReference>
<dbReference type="CDD" id="cd18785">
    <property type="entry name" value="SF2_C"/>
    <property type="match status" value="1"/>
</dbReference>
<dbReference type="EC" id="5.6.2.4" evidence="5"/>
<evidence type="ECO:0000256" key="3">
    <source>
        <dbReference type="ARBA" id="ARBA00023235"/>
    </source>
</evidence>
<evidence type="ECO:0000256" key="2">
    <source>
        <dbReference type="ARBA" id="ARBA00023125"/>
    </source>
</evidence>
<dbReference type="EMBL" id="CACVKT020008352">
    <property type="protein sequence ID" value="CAC5414674.1"/>
    <property type="molecule type" value="Genomic_DNA"/>
</dbReference>
<dbReference type="GO" id="GO:0009378">
    <property type="term" value="F:four-way junction helicase activity"/>
    <property type="evidence" value="ECO:0007669"/>
    <property type="project" value="TreeGrafter"/>
</dbReference>
<evidence type="ECO:0000256" key="5">
    <source>
        <dbReference type="ARBA" id="ARBA00034808"/>
    </source>
</evidence>
<proteinExistence type="inferred from homology"/>
<evidence type="ECO:0000259" key="7">
    <source>
        <dbReference type="PROSITE" id="PS51194"/>
    </source>
</evidence>
<dbReference type="GO" id="GO:0000724">
    <property type="term" value="P:double-strand break repair via homologous recombination"/>
    <property type="evidence" value="ECO:0007669"/>
    <property type="project" value="TreeGrafter"/>
</dbReference>
<sequence>MQDQVEKLSHIGNITAAYKGSSPQSDDRIKEGLIDVTFASPETMVGAKMKETEKGFPKWFSNVGELESLFPDATVFALSATYTVSIRKKVMKILQLAEDTTEINLSPNKSNIKLVSSKIKNEIEMGMTWLVDALDEKRQDFPRTLLYCSSINDTSKLYKYIVTQLPHCAKYIEMFHSKTPDVNKNIIINALKEESSVLRLILSTSTLGMGLDVKKCSGVVLFGPPNNLVDLLQEIGRVGRDGNPSVAIILYNGYHLQKLKPEVGKGSKKLRLE</sequence>
<dbReference type="SMART" id="SM00490">
    <property type="entry name" value="HELICc"/>
    <property type="match status" value="1"/>
</dbReference>
<dbReference type="PANTHER" id="PTHR13710:SF105">
    <property type="entry name" value="ATP-DEPENDENT DNA HELICASE Q1"/>
    <property type="match status" value="1"/>
</dbReference>
<dbReference type="PROSITE" id="PS51194">
    <property type="entry name" value="HELICASE_CTER"/>
    <property type="match status" value="1"/>
</dbReference>
<accession>A0A6J8E1G8</accession>
<dbReference type="GO" id="GO:0003677">
    <property type="term" value="F:DNA binding"/>
    <property type="evidence" value="ECO:0007669"/>
    <property type="project" value="UniProtKB-KW"/>
</dbReference>
<protein>
    <recommendedName>
        <fullName evidence="5">DNA 3'-5' helicase</fullName>
        <ecNumber evidence="5">5.6.2.4</ecNumber>
    </recommendedName>
    <alternativeName>
        <fullName evidence="6">DNA 3'-5' helicase Q1</fullName>
    </alternativeName>
</protein>
<evidence type="ECO:0000256" key="6">
    <source>
        <dbReference type="ARBA" id="ARBA00044566"/>
    </source>
</evidence>
<keyword evidence="2" id="KW-0238">DNA-binding</keyword>